<keyword evidence="2" id="KW-0812">Transmembrane</keyword>
<evidence type="ECO:0008006" key="5">
    <source>
        <dbReference type="Google" id="ProtNLM"/>
    </source>
</evidence>
<protein>
    <recommendedName>
        <fullName evidence="5">DUF3754 domain-containing protein</fullName>
    </recommendedName>
</protein>
<keyword evidence="2" id="KW-0472">Membrane</keyword>
<name>A0A5C1AEG4_9BACT</name>
<dbReference type="AlphaFoldDB" id="A0A5C1AEG4"/>
<keyword evidence="2" id="KW-1133">Transmembrane helix</keyword>
<dbReference type="PANTHER" id="PTHR33645">
    <property type="entry name" value="AMINOPEPTIDASE (DUF3754)"/>
    <property type="match status" value="1"/>
</dbReference>
<dbReference type="Proteomes" id="UP000324974">
    <property type="component" value="Chromosome"/>
</dbReference>
<dbReference type="OrthoDB" id="445083at2"/>
<keyword evidence="4" id="KW-1185">Reference proteome</keyword>
<evidence type="ECO:0000256" key="2">
    <source>
        <dbReference type="SAM" id="Phobius"/>
    </source>
</evidence>
<feature type="region of interest" description="Disordered" evidence="1">
    <location>
        <begin position="396"/>
        <end position="423"/>
    </location>
</feature>
<dbReference type="PANTHER" id="PTHR33645:SF11">
    <property type="entry name" value="AMINOPEPTIDASE (DUF3754)"/>
    <property type="match status" value="1"/>
</dbReference>
<evidence type="ECO:0000313" key="4">
    <source>
        <dbReference type="Proteomes" id="UP000324974"/>
    </source>
</evidence>
<dbReference type="InterPro" id="IPR022227">
    <property type="entry name" value="DUF3754"/>
</dbReference>
<evidence type="ECO:0000313" key="3">
    <source>
        <dbReference type="EMBL" id="QEL16122.1"/>
    </source>
</evidence>
<reference evidence="4" key="1">
    <citation type="submission" date="2019-08" db="EMBL/GenBank/DDBJ databases">
        <title>Limnoglobus roseus gen. nov., sp. nov., a novel freshwater planctomycete with a giant genome from the family Gemmataceae.</title>
        <authorList>
            <person name="Kulichevskaya I.S."/>
            <person name="Naumoff D.G."/>
            <person name="Miroshnikov K."/>
            <person name="Ivanova A."/>
            <person name="Philippov D.A."/>
            <person name="Hakobyan A."/>
            <person name="Rijpstra I.C."/>
            <person name="Sinninghe Damste J.S."/>
            <person name="Liesack W."/>
            <person name="Dedysh S.N."/>
        </authorList>
    </citation>
    <scope>NUCLEOTIDE SEQUENCE [LARGE SCALE GENOMIC DNA]</scope>
    <source>
        <strain evidence="4">PX52</strain>
    </source>
</reference>
<sequence>MPDDTPPPTSPSEPYIPLRVTDLIQLLGQEAGTPEHAPLAADQQIAFQQFAEAMTERIRNGFHNLLGHLTNAYAPFDPDRDTLRLRSATEEEKLSALEQLFTTFTTLLQRAGFHQMTRGEIETTMQGASHWGIEMEVCWDVFDRVEVFYRGAGTGWRVRRPWWRFFRAQDVQVPTFTRVVVILRQKAHKRLGRDADTDNVYLKLFKDIPQMDIEMLLPGTRLRMPKFERGKLGFSVTSSFFYAAYKLVTTVSLGGLLSGSIFALFSPIALLLGYGYKTVYSFRVSRKTYLLQLAQSLYYQSLDMNAGVLHRLFDDAAEQEVRQTLLVYYFLWRFAGPTGWTVGELEAAIVGDLTRRINARIELQPRDALSRLERLAIVRKVGERYVAQPLHEAANLVQRPAPKPDRPSTWRGYVPPTRSPRVL</sequence>
<proteinExistence type="predicted"/>
<dbReference type="KEGG" id="lrs:PX52LOC_03061"/>
<dbReference type="EMBL" id="CP042425">
    <property type="protein sequence ID" value="QEL16122.1"/>
    <property type="molecule type" value="Genomic_DNA"/>
</dbReference>
<organism evidence="3 4">
    <name type="scientific">Limnoglobus roseus</name>
    <dbReference type="NCBI Taxonomy" id="2598579"/>
    <lineage>
        <taxon>Bacteria</taxon>
        <taxon>Pseudomonadati</taxon>
        <taxon>Planctomycetota</taxon>
        <taxon>Planctomycetia</taxon>
        <taxon>Gemmatales</taxon>
        <taxon>Gemmataceae</taxon>
        <taxon>Limnoglobus</taxon>
    </lineage>
</organism>
<dbReference type="RefSeq" id="WP_149110885.1">
    <property type="nucleotide sequence ID" value="NZ_CP042425.1"/>
</dbReference>
<accession>A0A5C1AEG4</accession>
<feature type="transmembrane region" description="Helical" evidence="2">
    <location>
        <begin position="254"/>
        <end position="276"/>
    </location>
</feature>
<evidence type="ECO:0000256" key="1">
    <source>
        <dbReference type="SAM" id="MobiDB-lite"/>
    </source>
</evidence>
<dbReference type="Pfam" id="PF12576">
    <property type="entry name" value="DUF3754"/>
    <property type="match status" value="1"/>
</dbReference>
<gene>
    <name evidence="3" type="ORF">PX52LOC_03061</name>
</gene>